<comment type="subcellular location">
    <subcellularLocation>
        <location evidence="1">Cytoplasm</location>
    </subcellularLocation>
</comment>
<dbReference type="RefSeq" id="WP_229723059.1">
    <property type="nucleotide sequence ID" value="NZ_BMDC01000001.1"/>
</dbReference>
<dbReference type="InterPro" id="IPR036390">
    <property type="entry name" value="WH_DNA-bd_sf"/>
</dbReference>
<evidence type="ECO:0000256" key="3">
    <source>
        <dbReference type="ARBA" id="ARBA00022490"/>
    </source>
</evidence>
<dbReference type="InterPro" id="IPR002481">
    <property type="entry name" value="FUR"/>
</dbReference>
<dbReference type="GO" id="GO:1900376">
    <property type="term" value="P:regulation of secondary metabolite biosynthetic process"/>
    <property type="evidence" value="ECO:0007669"/>
    <property type="project" value="TreeGrafter"/>
</dbReference>
<dbReference type="AlphaFoldDB" id="A0A917MSG7"/>
<dbReference type="PANTHER" id="PTHR33202:SF18">
    <property type="entry name" value="TRANSCRIPTIONAL REGULATOR FURA"/>
    <property type="match status" value="1"/>
</dbReference>
<evidence type="ECO:0000256" key="5">
    <source>
        <dbReference type="ARBA" id="ARBA00022723"/>
    </source>
</evidence>
<dbReference type="InterPro" id="IPR036388">
    <property type="entry name" value="WH-like_DNA-bd_sf"/>
</dbReference>
<proteinExistence type="inferred from homology"/>
<evidence type="ECO:0000256" key="2">
    <source>
        <dbReference type="ARBA" id="ARBA00007957"/>
    </source>
</evidence>
<gene>
    <name evidence="12" type="ORF">GCM10007359_09550</name>
</gene>
<dbReference type="GO" id="GO:0003700">
    <property type="term" value="F:DNA-binding transcription factor activity"/>
    <property type="evidence" value="ECO:0007669"/>
    <property type="project" value="InterPro"/>
</dbReference>
<feature type="binding site" evidence="11">
    <location>
        <position position="106"/>
    </location>
    <ligand>
        <name>Zn(2+)</name>
        <dbReference type="ChEBI" id="CHEBI:29105"/>
    </ligand>
</feature>
<evidence type="ECO:0000256" key="10">
    <source>
        <dbReference type="ARBA" id="ARBA00023163"/>
    </source>
</evidence>
<dbReference type="Proteomes" id="UP000600171">
    <property type="component" value="Unassembled WGS sequence"/>
</dbReference>
<evidence type="ECO:0000313" key="13">
    <source>
        <dbReference type="Proteomes" id="UP000600171"/>
    </source>
</evidence>
<comment type="caution">
    <text evidence="12">The sequence shown here is derived from an EMBL/GenBank/DDBJ whole genome shotgun (WGS) entry which is preliminary data.</text>
</comment>
<evidence type="ECO:0000256" key="6">
    <source>
        <dbReference type="ARBA" id="ARBA00022833"/>
    </source>
</evidence>
<evidence type="ECO:0000313" key="12">
    <source>
        <dbReference type="EMBL" id="GGH60897.1"/>
    </source>
</evidence>
<evidence type="ECO:0000256" key="9">
    <source>
        <dbReference type="ARBA" id="ARBA00023125"/>
    </source>
</evidence>
<dbReference type="Pfam" id="PF01475">
    <property type="entry name" value="FUR"/>
    <property type="match status" value="1"/>
</dbReference>
<dbReference type="PANTHER" id="PTHR33202">
    <property type="entry name" value="ZINC UPTAKE REGULATION PROTEIN"/>
    <property type="match status" value="1"/>
</dbReference>
<evidence type="ECO:0000256" key="1">
    <source>
        <dbReference type="ARBA" id="ARBA00004496"/>
    </source>
</evidence>
<keyword evidence="3" id="KW-0963">Cytoplasm</keyword>
<dbReference type="CDD" id="cd07153">
    <property type="entry name" value="Fur_like"/>
    <property type="match status" value="1"/>
</dbReference>
<keyword evidence="6 11" id="KW-0862">Zinc</keyword>
<keyword evidence="8" id="KW-0805">Transcription regulation</keyword>
<dbReference type="GO" id="GO:0008270">
    <property type="term" value="F:zinc ion binding"/>
    <property type="evidence" value="ECO:0007669"/>
    <property type="project" value="TreeGrafter"/>
</dbReference>
<comment type="cofactor">
    <cofactor evidence="11">
        <name>Zn(2+)</name>
        <dbReference type="ChEBI" id="CHEBI:29105"/>
    </cofactor>
    <text evidence="11">Binds 1 zinc ion per subunit.</text>
</comment>
<feature type="binding site" evidence="11">
    <location>
        <position position="143"/>
    </location>
    <ligand>
        <name>Zn(2+)</name>
        <dbReference type="ChEBI" id="CHEBI:29105"/>
    </ligand>
</feature>
<evidence type="ECO:0000256" key="11">
    <source>
        <dbReference type="PIRSR" id="PIRSR602481-1"/>
    </source>
</evidence>
<evidence type="ECO:0000256" key="7">
    <source>
        <dbReference type="ARBA" id="ARBA00023004"/>
    </source>
</evidence>
<dbReference type="Gene3D" id="1.10.10.10">
    <property type="entry name" value="Winged helix-like DNA-binding domain superfamily/Winged helix DNA-binding domain"/>
    <property type="match status" value="1"/>
</dbReference>
<sequence>MYVGQDISPEALKETWSSTLRNKGRRVTKQRLAVLTAVQKHQHSPAEAIVEAVREELPSITVQSVYVILADLVDIDLLRRFEPPGTPALYETRIGDNHHHAFCIRCGKVEDVDCAVGSAPCLVPNNFHGMALLSADVLYQGICADCQTSEEHELATRQQAAAAAEHPHVFKVAS</sequence>
<dbReference type="Gene3D" id="3.30.1490.190">
    <property type="match status" value="1"/>
</dbReference>
<keyword evidence="7" id="KW-0408">Iron</keyword>
<name>A0A917MSG7_9MICC</name>
<feature type="binding site" evidence="11">
    <location>
        <position position="103"/>
    </location>
    <ligand>
        <name>Zn(2+)</name>
        <dbReference type="ChEBI" id="CHEBI:29105"/>
    </ligand>
</feature>
<keyword evidence="9" id="KW-0238">DNA-binding</keyword>
<feature type="binding site" evidence="11">
    <location>
        <position position="146"/>
    </location>
    <ligand>
        <name>Zn(2+)</name>
        <dbReference type="ChEBI" id="CHEBI:29105"/>
    </ligand>
</feature>
<dbReference type="SUPFAM" id="SSF46785">
    <property type="entry name" value="Winged helix' DNA-binding domain"/>
    <property type="match status" value="1"/>
</dbReference>
<keyword evidence="5 11" id="KW-0479">Metal-binding</keyword>
<protein>
    <submittedName>
        <fullName evidence="12">Transcriptional repressor</fullName>
    </submittedName>
</protein>
<keyword evidence="4" id="KW-0678">Repressor</keyword>
<keyword evidence="10" id="KW-0804">Transcription</keyword>
<comment type="similarity">
    <text evidence="2">Belongs to the Fur family.</text>
</comment>
<dbReference type="EMBL" id="BMDC01000001">
    <property type="protein sequence ID" value="GGH60897.1"/>
    <property type="molecule type" value="Genomic_DNA"/>
</dbReference>
<reference evidence="12 13" key="1">
    <citation type="journal article" date="2014" name="Int. J. Syst. Evol. Microbiol.">
        <title>Complete genome sequence of Corynebacterium casei LMG S-19264T (=DSM 44701T), isolated from a smear-ripened cheese.</title>
        <authorList>
            <consortium name="US DOE Joint Genome Institute (JGI-PGF)"/>
            <person name="Walter F."/>
            <person name="Albersmeier A."/>
            <person name="Kalinowski J."/>
            <person name="Ruckert C."/>
        </authorList>
    </citation>
    <scope>NUCLEOTIDE SEQUENCE [LARGE SCALE GENOMIC DNA]</scope>
    <source>
        <strain evidence="12 13">CCM 8669</strain>
    </source>
</reference>
<dbReference type="GO" id="GO:0005737">
    <property type="term" value="C:cytoplasm"/>
    <property type="evidence" value="ECO:0007669"/>
    <property type="project" value="UniProtKB-SubCell"/>
</dbReference>
<dbReference type="GO" id="GO:0000976">
    <property type="term" value="F:transcription cis-regulatory region binding"/>
    <property type="evidence" value="ECO:0007669"/>
    <property type="project" value="TreeGrafter"/>
</dbReference>
<evidence type="ECO:0000256" key="8">
    <source>
        <dbReference type="ARBA" id="ARBA00023015"/>
    </source>
</evidence>
<dbReference type="GO" id="GO:0045892">
    <property type="term" value="P:negative regulation of DNA-templated transcription"/>
    <property type="evidence" value="ECO:0007669"/>
    <property type="project" value="TreeGrafter"/>
</dbReference>
<evidence type="ECO:0000256" key="4">
    <source>
        <dbReference type="ARBA" id="ARBA00022491"/>
    </source>
</evidence>
<dbReference type="InterPro" id="IPR043135">
    <property type="entry name" value="Fur_C"/>
</dbReference>
<accession>A0A917MSG7</accession>
<organism evidence="12 13">
    <name type="scientific">Rothia aerolata</name>
    <dbReference type="NCBI Taxonomy" id="1812262"/>
    <lineage>
        <taxon>Bacteria</taxon>
        <taxon>Bacillati</taxon>
        <taxon>Actinomycetota</taxon>
        <taxon>Actinomycetes</taxon>
        <taxon>Micrococcales</taxon>
        <taxon>Micrococcaceae</taxon>
        <taxon>Rothia</taxon>
    </lineage>
</organism>
<keyword evidence="13" id="KW-1185">Reference proteome</keyword>